<evidence type="ECO:0000256" key="1">
    <source>
        <dbReference type="SAM" id="SignalP"/>
    </source>
</evidence>
<reference evidence="2" key="2">
    <citation type="journal article" date="2008" name="PLoS Biol.">
        <title>Population genomic analysis of strain variation in Leptospirillum group II bacteria involved in acid mine drainage formation.</title>
        <authorList>
            <person name="Simmons S.L."/>
            <person name="Dibartolo G."/>
            <person name="Denef V.J."/>
            <person name="Goltsman D.S."/>
            <person name="Thelen M.P."/>
            <person name="Banfield J.F."/>
        </authorList>
    </citation>
    <scope>NUCLEOTIDE SEQUENCE [LARGE SCALE GENOMIC DNA]</scope>
</reference>
<sequence length="288" mass="30043">MTTQRFGKRLALIGTLCLLLSGGVPEVSASGMMGTGSIVFDPTNLVQNMSTALNTASVIANQASQLYDMYRNMKSMPSSAWSSTCGIMSQMSMIAGQLPQFGATAQMMSSQFAAQNPGYTPTTNYNAQYGQLTNNFNSQLNTDLSQVSLASSALSAGSCQLQYLNGMNTQGFMGRMQALQTATQVGVLETSTLQQMQSLQMQQAQEQRLYMAHQVQTKAAVNAAGNCFAESGTYGVGHANGTVTPPPAGCGANGTPCQQTTNAFGDTVYVPATPPPACAGQGTGTAVP</sequence>
<dbReference type="EMBL" id="DS995260">
    <property type="protein sequence ID" value="EDZ39079.1"/>
    <property type="molecule type" value="Genomic_DNA"/>
</dbReference>
<feature type="chain" id="PRO_5002842485" evidence="1">
    <location>
        <begin position="30"/>
        <end position="288"/>
    </location>
</feature>
<gene>
    <name evidence="2" type="ORF">CGL2_08831001</name>
</gene>
<evidence type="ECO:0000313" key="2">
    <source>
        <dbReference type="EMBL" id="EDZ39079.1"/>
    </source>
</evidence>
<accession>B6AP93</accession>
<keyword evidence="1" id="KW-0732">Signal</keyword>
<dbReference type="AlphaFoldDB" id="B6AP93"/>
<reference evidence="2" key="1">
    <citation type="journal article" date="2004" name="Nature">
        <title>Community structure and metabolism through reconstruction of microbial genomes from the environment.</title>
        <authorList>
            <person name="Tyson G.W."/>
            <person name="Chapman J."/>
            <person name="Hugenholtz P."/>
            <person name="Allen E.E."/>
            <person name="Ram R.J."/>
            <person name="Richardson P.M."/>
            <person name="Solovyev V.V."/>
            <person name="Rubin E.M."/>
            <person name="Rokhsar D.S."/>
            <person name="Banfield J.F."/>
        </authorList>
    </citation>
    <scope>NUCLEOTIDE SEQUENCE [LARGE SCALE GENOMIC DNA]</scope>
</reference>
<name>B6AP93_9BACT</name>
<protein>
    <submittedName>
        <fullName evidence="2">Probable conjugal transfer (TrbJ)</fullName>
    </submittedName>
</protein>
<feature type="signal peptide" evidence="1">
    <location>
        <begin position="1"/>
        <end position="29"/>
    </location>
</feature>
<proteinExistence type="predicted"/>
<organism evidence="2">
    <name type="scientific">Leptospirillum sp. Group II '5-way CG'</name>
    <dbReference type="NCBI Taxonomy" id="419541"/>
    <lineage>
        <taxon>Bacteria</taxon>
        <taxon>Pseudomonadati</taxon>
        <taxon>Nitrospirota</taxon>
        <taxon>Nitrospiria</taxon>
        <taxon>Nitrospirales</taxon>
        <taxon>Nitrospiraceae</taxon>
        <taxon>Leptospirillum</taxon>
    </lineage>
</organism>